<evidence type="ECO:0000313" key="20">
    <source>
        <dbReference type="EMBL" id="CAB4765331.1"/>
    </source>
</evidence>
<evidence type="ECO:0000256" key="13">
    <source>
        <dbReference type="ARBA" id="ARBA00022833"/>
    </source>
</evidence>
<keyword evidence="17" id="KW-0170">Cobalt</keyword>
<evidence type="ECO:0000256" key="10">
    <source>
        <dbReference type="ARBA" id="ARBA00022605"/>
    </source>
</evidence>
<keyword evidence="14" id="KW-0520">NAD</keyword>
<dbReference type="PANTHER" id="PTHR43622">
    <property type="entry name" value="3-DEHYDROQUINATE SYNTHASE"/>
    <property type="match status" value="1"/>
</dbReference>
<dbReference type="GO" id="GO:0008652">
    <property type="term" value="P:amino acid biosynthetic process"/>
    <property type="evidence" value="ECO:0007669"/>
    <property type="project" value="UniProtKB-KW"/>
</dbReference>
<evidence type="ECO:0000256" key="4">
    <source>
        <dbReference type="ARBA" id="ARBA00004496"/>
    </source>
</evidence>
<evidence type="ECO:0000256" key="9">
    <source>
        <dbReference type="ARBA" id="ARBA00022490"/>
    </source>
</evidence>
<comment type="catalytic activity">
    <reaction evidence="1">
        <text>7-phospho-2-dehydro-3-deoxy-D-arabino-heptonate = 3-dehydroquinate + phosphate</text>
        <dbReference type="Rhea" id="RHEA:21968"/>
        <dbReference type="ChEBI" id="CHEBI:32364"/>
        <dbReference type="ChEBI" id="CHEBI:43474"/>
        <dbReference type="ChEBI" id="CHEBI:58394"/>
        <dbReference type="EC" id="4.2.3.4"/>
    </reaction>
</comment>
<proteinExistence type="inferred from homology"/>
<evidence type="ECO:0000256" key="8">
    <source>
        <dbReference type="ARBA" id="ARBA00017684"/>
    </source>
</evidence>
<comment type="cofactor">
    <cofactor evidence="3">
        <name>Co(2+)</name>
        <dbReference type="ChEBI" id="CHEBI:48828"/>
    </cofactor>
</comment>
<keyword evidence="9" id="KW-0963">Cytoplasm</keyword>
<dbReference type="SUPFAM" id="SSF56796">
    <property type="entry name" value="Dehydroquinate synthase-like"/>
    <property type="match status" value="1"/>
</dbReference>
<dbReference type="GO" id="GO:0009073">
    <property type="term" value="P:aromatic amino acid family biosynthetic process"/>
    <property type="evidence" value="ECO:0007669"/>
    <property type="project" value="UniProtKB-KW"/>
</dbReference>
<protein>
    <recommendedName>
        <fullName evidence="8">3-dehydroquinate synthase</fullName>
        <ecNumber evidence="7">4.2.3.4</ecNumber>
    </recommendedName>
</protein>
<evidence type="ECO:0000256" key="5">
    <source>
        <dbReference type="ARBA" id="ARBA00004661"/>
    </source>
</evidence>
<dbReference type="GO" id="GO:0003856">
    <property type="term" value="F:3-dehydroquinate synthase activity"/>
    <property type="evidence" value="ECO:0007669"/>
    <property type="project" value="UniProtKB-EC"/>
</dbReference>
<dbReference type="Pfam" id="PF01761">
    <property type="entry name" value="DHQ_synthase"/>
    <property type="match status" value="1"/>
</dbReference>
<evidence type="ECO:0000256" key="14">
    <source>
        <dbReference type="ARBA" id="ARBA00023027"/>
    </source>
</evidence>
<evidence type="ECO:0000256" key="15">
    <source>
        <dbReference type="ARBA" id="ARBA00023141"/>
    </source>
</evidence>
<comment type="cofactor">
    <cofactor evidence="2">
        <name>NAD(+)</name>
        <dbReference type="ChEBI" id="CHEBI:57540"/>
    </cofactor>
</comment>
<dbReference type="PANTHER" id="PTHR43622:SF7">
    <property type="entry name" value="3-DEHYDROQUINATE SYNTHASE, CHLOROPLASTIC"/>
    <property type="match status" value="1"/>
</dbReference>
<dbReference type="CDD" id="cd08195">
    <property type="entry name" value="DHQS"/>
    <property type="match status" value="1"/>
</dbReference>
<keyword evidence="16" id="KW-0456">Lyase</keyword>
<evidence type="ECO:0000313" key="21">
    <source>
        <dbReference type="EMBL" id="CAB4948841.1"/>
    </source>
</evidence>
<evidence type="ECO:0000256" key="11">
    <source>
        <dbReference type="ARBA" id="ARBA00022723"/>
    </source>
</evidence>
<evidence type="ECO:0000256" key="1">
    <source>
        <dbReference type="ARBA" id="ARBA00001393"/>
    </source>
</evidence>
<dbReference type="InterPro" id="IPR016037">
    <property type="entry name" value="DHQ_synth_AroB"/>
</dbReference>
<keyword evidence="12" id="KW-0547">Nucleotide-binding</keyword>
<dbReference type="InterPro" id="IPR050071">
    <property type="entry name" value="Dehydroquinate_synthase"/>
</dbReference>
<accession>A0A6J6UZM6</accession>
<evidence type="ECO:0000259" key="19">
    <source>
        <dbReference type="Pfam" id="PF24621"/>
    </source>
</evidence>
<dbReference type="Gene3D" id="1.20.1090.10">
    <property type="entry name" value="Dehydroquinate synthase-like - alpha domain"/>
    <property type="match status" value="1"/>
</dbReference>
<evidence type="ECO:0000256" key="6">
    <source>
        <dbReference type="ARBA" id="ARBA00005412"/>
    </source>
</evidence>
<sequence>MKIIDVVAERNYSVVVGANGPDEIKSISAEHRKVLLVAPTALIKLFKLKESKNLSIISTPAGENQKSIKVLESVWRKCAAVGIERSDAIIGFGGGATTDLAGFAAATWLRGIDWYAMPTSLAGMVDASIGGKTGLNSQSGKNLIGSFYSPKSVLIDTSYLTKLPARDLSAGMAEVIKCGFISDYKILNLVQDDVIDFDQLIYRAVKVKAKVVAKDFKESKLREILNYGHTLGHAIEKDSKFRLRHGEAVSIGMVFAAELSNELVGLSKEVVDLHRVLSSNFKLPISYPKSRWKSLSALLLKDKKVKQGKVRFIGISKIGKPVWLEDVPSNTLARVYERITK</sequence>
<comment type="similarity">
    <text evidence="6">Belongs to the sugar phosphate cyclases superfamily. Dehydroquinate synthase family.</text>
</comment>
<evidence type="ECO:0000256" key="2">
    <source>
        <dbReference type="ARBA" id="ARBA00001911"/>
    </source>
</evidence>
<dbReference type="Gene3D" id="3.40.50.1970">
    <property type="match status" value="1"/>
</dbReference>
<feature type="domain" description="3-dehydroquinate synthase N-terminal" evidence="18">
    <location>
        <begin position="58"/>
        <end position="169"/>
    </location>
</feature>
<reference evidence="20" key="1">
    <citation type="submission" date="2020-05" db="EMBL/GenBank/DDBJ databases">
        <authorList>
            <person name="Chiriac C."/>
            <person name="Salcher M."/>
            <person name="Ghai R."/>
            <person name="Kavagutti S V."/>
        </authorList>
    </citation>
    <scope>NUCLEOTIDE SEQUENCE</scope>
</reference>
<dbReference type="AlphaFoldDB" id="A0A6J6UZM6"/>
<evidence type="ECO:0000259" key="18">
    <source>
        <dbReference type="Pfam" id="PF01761"/>
    </source>
</evidence>
<dbReference type="EMBL" id="CAFBNN010000030">
    <property type="protein sequence ID" value="CAB4948841.1"/>
    <property type="molecule type" value="Genomic_DNA"/>
</dbReference>
<name>A0A6J6UZM6_9ZZZZ</name>
<keyword evidence="15" id="KW-0057">Aromatic amino acid biosynthesis</keyword>
<dbReference type="EMBL" id="CAEZZO010000043">
    <property type="protein sequence ID" value="CAB4765331.1"/>
    <property type="molecule type" value="Genomic_DNA"/>
</dbReference>
<keyword evidence="10" id="KW-0028">Amino-acid biosynthesis</keyword>
<organism evidence="20">
    <name type="scientific">freshwater metagenome</name>
    <dbReference type="NCBI Taxonomy" id="449393"/>
    <lineage>
        <taxon>unclassified sequences</taxon>
        <taxon>metagenomes</taxon>
        <taxon>ecological metagenomes</taxon>
    </lineage>
</organism>
<dbReference type="GO" id="GO:0000166">
    <property type="term" value="F:nucleotide binding"/>
    <property type="evidence" value="ECO:0007669"/>
    <property type="project" value="UniProtKB-KW"/>
</dbReference>
<evidence type="ECO:0000256" key="7">
    <source>
        <dbReference type="ARBA" id="ARBA00013031"/>
    </source>
</evidence>
<dbReference type="NCBIfam" id="TIGR01357">
    <property type="entry name" value="aroB"/>
    <property type="match status" value="1"/>
</dbReference>
<evidence type="ECO:0000256" key="12">
    <source>
        <dbReference type="ARBA" id="ARBA00022741"/>
    </source>
</evidence>
<evidence type="ECO:0000256" key="17">
    <source>
        <dbReference type="ARBA" id="ARBA00023285"/>
    </source>
</evidence>
<dbReference type="EC" id="4.2.3.4" evidence="7"/>
<keyword evidence="11" id="KW-0479">Metal-binding</keyword>
<dbReference type="GO" id="GO:0005737">
    <property type="term" value="C:cytoplasm"/>
    <property type="evidence" value="ECO:0007669"/>
    <property type="project" value="UniProtKB-SubCell"/>
</dbReference>
<comment type="pathway">
    <text evidence="5">Metabolic intermediate biosynthesis; chorismate biosynthesis; chorismate from D-erythrose 4-phosphate and phosphoenolpyruvate: step 2/7.</text>
</comment>
<evidence type="ECO:0000256" key="16">
    <source>
        <dbReference type="ARBA" id="ARBA00023239"/>
    </source>
</evidence>
<evidence type="ECO:0000256" key="3">
    <source>
        <dbReference type="ARBA" id="ARBA00001941"/>
    </source>
</evidence>
<dbReference type="GO" id="GO:0046872">
    <property type="term" value="F:metal ion binding"/>
    <property type="evidence" value="ECO:0007669"/>
    <property type="project" value="UniProtKB-KW"/>
</dbReference>
<dbReference type="InterPro" id="IPR056179">
    <property type="entry name" value="DHQS_C"/>
</dbReference>
<comment type="subcellular location">
    <subcellularLocation>
        <location evidence="4">Cytoplasm</location>
    </subcellularLocation>
</comment>
<dbReference type="InterPro" id="IPR030963">
    <property type="entry name" value="DHQ_synth_fam"/>
</dbReference>
<dbReference type="InterPro" id="IPR030960">
    <property type="entry name" value="DHQS/DOIS_N"/>
</dbReference>
<feature type="domain" description="3-dehydroquinate synthase C-terminal" evidence="19">
    <location>
        <begin position="171"/>
        <end position="305"/>
    </location>
</feature>
<gene>
    <name evidence="20" type="ORF">UFOPK2886_00418</name>
    <name evidence="21" type="ORF">UFOPK3797_00382</name>
</gene>
<dbReference type="Pfam" id="PF24621">
    <property type="entry name" value="DHQS_C"/>
    <property type="match status" value="1"/>
</dbReference>
<keyword evidence="13" id="KW-0862">Zinc</keyword>
<dbReference type="PIRSF" id="PIRSF001455">
    <property type="entry name" value="DHQ_synth"/>
    <property type="match status" value="1"/>
</dbReference>